<keyword evidence="1" id="KW-0812">Transmembrane</keyword>
<dbReference type="Proteomes" id="UP001500936">
    <property type="component" value="Unassembled WGS sequence"/>
</dbReference>
<evidence type="ECO:0008006" key="4">
    <source>
        <dbReference type="Google" id="ProtNLM"/>
    </source>
</evidence>
<dbReference type="RefSeq" id="WP_345267028.1">
    <property type="nucleotide sequence ID" value="NZ_BAABHB010000003.1"/>
</dbReference>
<feature type="transmembrane region" description="Helical" evidence="1">
    <location>
        <begin position="89"/>
        <end position="109"/>
    </location>
</feature>
<organism evidence="2 3">
    <name type="scientific">Nibrella viscosa</name>
    <dbReference type="NCBI Taxonomy" id="1084524"/>
    <lineage>
        <taxon>Bacteria</taxon>
        <taxon>Pseudomonadati</taxon>
        <taxon>Bacteroidota</taxon>
        <taxon>Cytophagia</taxon>
        <taxon>Cytophagales</taxon>
        <taxon>Spirosomataceae</taxon>
        <taxon>Nibrella</taxon>
    </lineage>
</organism>
<feature type="transmembrane region" description="Helical" evidence="1">
    <location>
        <begin position="277"/>
        <end position="296"/>
    </location>
</feature>
<accession>A0ABP8KDN7</accession>
<keyword evidence="3" id="KW-1185">Reference proteome</keyword>
<proteinExistence type="predicted"/>
<keyword evidence="1" id="KW-0472">Membrane</keyword>
<comment type="caution">
    <text evidence="2">The sequence shown here is derived from an EMBL/GenBank/DDBJ whole genome shotgun (WGS) entry which is preliminary data.</text>
</comment>
<feature type="transmembrane region" description="Helical" evidence="1">
    <location>
        <begin position="23"/>
        <end position="44"/>
    </location>
</feature>
<keyword evidence="1" id="KW-1133">Transmembrane helix</keyword>
<evidence type="ECO:0000313" key="3">
    <source>
        <dbReference type="Proteomes" id="UP001500936"/>
    </source>
</evidence>
<reference evidence="3" key="1">
    <citation type="journal article" date="2019" name="Int. J. Syst. Evol. Microbiol.">
        <title>The Global Catalogue of Microorganisms (GCM) 10K type strain sequencing project: providing services to taxonomists for standard genome sequencing and annotation.</title>
        <authorList>
            <consortium name="The Broad Institute Genomics Platform"/>
            <consortium name="The Broad Institute Genome Sequencing Center for Infectious Disease"/>
            <person name="Wu L."/>
            <person name="Ma J."/>
        </authorList>
    </citation>
    <scope>NUCLEOTIDE SEQUENCE [LARGE SCALE GENOMIC DNA]</scope>
    <source>
        <strain evidence="3">JCM 17925</strain>
    </source>
</reference>
<evidence type="ECO:0000256" key="1">
    <source>
        <dbReference type="SAM" id="Phobius"/>
    </source>
</evidence>
<feature type="transmembrane region" description="Helical" evidence="1">
    <location>
        <begin position="194"/>
        <end position="217"/>
    </location>
</feature>
<name>A0ABP8KDN7_9BACT</name>
<sequence>MITAVEKPKQTLTTLNWHFGQTLLFRFFFIYLSVQMADSWLSFIPYSNYLTQYYYQLTDWAVQTANANLFHIREVLVYPMGSGDTSWNWTWQWLTISIALIGCVIWTVADWKRGHYKRLNFWLCLFVRYYVALTAFTYGIIKIFALQMSFPSLSQMATPLGDFLPMRLCWMFMGYSTTYQAFTGVMETAVGLLLLYRPTATLGALLATFVFANVMMLNLSYDIPVKLFSTNMVVACLYLLSNEFERLMCFFVWNKPADACSIYHYNYSPKWMRIGRVVLKTVFVLVAVIVPFYMAWQQYSAIASQTDTKPFRSGVYEVASFAINNTPVQPSPSDNRRWQDVIFEKNGNGSIKTLDTLFTQRYKRGYFTFSVDSTKQMIDFRKRQTDSVAFKGVILSMRYQLVDSSSIKLWGKQKNDSLHVLLKRTNRQFPLAKKQFHWLSEYNR</sequence>
<protein>
    <recommendedName>
        <fullName evidence="4">DoxX family protein</fullName>
    </recommendedName>
</protein>
<dbReference type="EMBL" id="BAABHB010000003">
    <property type="protein sequence ID" value="GAA4404747.1"/>
    <property type="molecule type" value="Genomic_DNA"/>
</dbReference>
<feature type="transmembrane region" description="Helical" evidence="1">
    <location>
        <begin position="121"/>
        <end position="144"/>
    </location>
</feature>
<evidence type="ECO:0000313" key="2">
    <source>
        <dbReference type="EMBL" id="GAA4404747.1"/>
    </source>
</evidence>
<gene>
    <name evidence="2" type="ORF">GCM10023187_22460</name>
</gene>